<feature type="transmembrane region" description="Helical" evidence="6">
    <location>
        <begin position="304"/>
        <end position="325"/>
    </location>
</feature>
<reference evidence="8 9" key="1">
    <citation type="journal article" date="2009" name="PLoS Genet.">
        <title>The genome of Nectria haematococca: contribution of supernumerary chromosomes to gene expansion.</title>
        <authorList>
            <person name="Coleman J.J."/>
            <person name="Rounsley S.D."/>
            <person name="Rodriguez-Carres M."/>
            <person name="Kuo A."/>
            <person name="Wasmann C.C."/>
            <person name="Grimwood J."/>
            <person name="Schmutz J."/>
            <person name="Taga M."/>
            <person name="White G.J."/>
            <person name="Zhou S."/>
            <person name="Schwartz D.C."/>
            <person name="Freitag M."/>
            <person name="Ma L.J."/>
            <person name="Danchin E.G."/>
            <person name="Henrissat B."/>
            <person name="Coutinho P.M."/>
            <person name="Nelson D.R."/>
            <person name="Straney D."/>
            <person name="Napoli C.A."/>
            <person name="Barker B.M."/>
            <person name="Gribskov M."/>
            <person name="Rep M."/>
            <person name="Kroken S."/>
            <person name="Molnar I."/>
            <person name="Rensing C."/>
            <person name="Kennell J.C."/>
            <person name="Zamora J."/>
            <person name="Farman M.L."/>
            <person name="Selker E.U."/>
            <person name="Salamov A."/>
            <person name="Shapiro H."/>
            <person name="Pangilinan J."/>
            <person name="Lindquist E."/>
            <person name="Lamers C."/>
            <person name="Grigoriev I.V."/>
            <person name="Geiser D.M."/>
            <person name="Covert S.F."/>
            <person name="Temporini E."/>
            <person name="Vanetten H.D."/>
        </authorList>
    </citation>
    <scope>NUCLEOTIDE SEQUENCE [LARGE SCALE GENOMIC DNA]</scope>
    <source>
        <strain evidence="9">ATCC MYA-4622 / CBS 123669 / FGSC 9596 / NRRL 45880 / 77-13-4</strain>
    </source>
</reference>
<accession>C7ZMF5</accession>
<feature type="transmembrane region" description="Helical" evidence="6">
    <location>
        <begin position="116"/>
        <end position="135"/>
    </location>
</feature>
<keyword evidence="3 6" id="KW-1133">Transmembrane helix</keyword>
<evidence type="ECO:0000256" key="6">
    <source>
        <dbReference type="SAM" id="Phobius"/>
    </source>
</evidence>
<dbReference type="Gene3D" id="1.20.1720.10">
    <property type="entry name" value="Multidrug resistance protein D"/>
    <property type="match status" value="1"/>
</dbReference>
<dbReference type="HOGENOM" id="CLU_008455_8_0_1"/>
<dbReference type="KEGG" id="nhe:NECHADRAFT_39646"/>
<dbReference type="Pfam" id="PF07690">
    <property type="entry name" value="MFS_1"/>
    <property type="match status" value="1"/>
</dbReference>
<dbReference type="SUPFAM" id="SSF103473">
    <property type="entry name" value="MFS general substrate transporter"/>
    <property type="match status" value="1"/>
</dbReference>
<dbReference type="GeneID" id="9678937"/>
<evidence type="ECO:0000259" key="7">
    <source>
        <dbReference type="PROSITE" id="PS50850"/>
    </source>
</evidence>
<keyword evidence="2 6" id="KW-0812">Transmembrane</keyword>
<evidence type="ECO:0000313" key="9">
    <source>
        <dbReference type="Proteomes" id="UP000005206"/>
    </source>
</evidence>
<proteinExistence type="predicted"/>
<comment type="subcellular location">
    <subcellularLocation>
        <location evidence="1">Membrane</location>
        <topology evidence="1">Multi-pass membrane protein</topology>
    </subcellularLocation>
</comment>
<protein>
    <recommendedName>
        <fullName evidence="7">Major facilitator superfamily (MFS) profile domain-containing protein</fullName>
    </recommendedName>
</protein>
<dbReference type="AlphaFoldDB" id="C7ZMF5"/>
<feature type="transmembrane region" description="Helical" evidence="6">
    <location>
        <begin position="205"/>
        <end position="224"/>
    </location>
</feature>
<keyword evidence="4 6" id="KW-0472">Membrane</keyword>
<evidence type="ECO:0000256" key="2">
    <source>
        <dbReference type="ARBA" id="ARBA00022692"/>
    </source>
</evidence>
<feature type="transmembrane region" description="Helical" evidence="6">
    <location>
        <begin position="175"/>
        <end position="199"/>
    </location>
</feature>
<feature type="transmembrane region" description="Helical" evidence="6">
    <location>
        <begin position="266"/>
        <end position="284"/>
    </location>
</feature>
<dbReference type="PANTHER" id="PTHR23502">
    <property type="entry name" value="MAJOR FACILITATOR SUPERFAMILY"/>
    <property type="match status" value="1"/>
</dbReference>
<dbReference type="InterPro" id="IPR036259">
    <property type="entry name" value="MFS_trans_sf"/>
</dbReference>
<dbReference type="OrthoDB" id="3066029at2759"/>
<dbReference type="RefSeq" id="XP_003040513.1">
    <property type="nucleotide sequence ID" value="XM_003040467.1"/>
</dbReference>
<name>C7ZMF5_FUSV7</name>
<feature type="transmembrane region" description="Helical" evidence="6">
    <location>
        <begin position="439"/>
        <end position="460"/>
    </location>
</feature>
<dbReference type="PROSITE" id="PS50850">
    <property type="entry name" value="MFS"/>
    <property type="match status" value="1"/>
</dbReference>
<dbReference type="InterPro" id="IPR020846">
    <property type="entry name" value="MFS_dom"/>
</dbReference>
<feature type="transmembrane region" description="Helical" evidence="6">
    <location>
        <begin position="51"/>
        <end position="72"/>
    </location>
</feature>
<dbReference type="VEuPathDB" id="FungiDB:NECHADRAFT_39646"/>
<dbReference type="GO" id="GO:0022857">
    <property type="term" value="F:transmembrane transporter activity"/>
    <property type="evidence" value="ECO:0007669"/>
    <property type="project" value="InterPro"/>
</dbReference>
<feature type="transmembrane region" description="Helical" evidence="6">
    <location>
        <begin position="84"/>
        <end position="104"/>
    </location>
</feature>
<feature type="transmembrane region" description="Helical" evidence="6">
    <location>
        <begin position="372"/>
        <end position="395"/>
    </location>
</feature>
<dbReference type="EMBL" id="GG698952">
    <property type="protein sequence ID" value="EEU34800.1"/>
    <property type="molecule type" value="Genomic_DNA"/>
</dbReference>
<evidence type="ECO:0000313" key="8">
    <source>
        <dbReference type="EMBL" id="EEU34800.1"/>
    </source>
</evidence>
<sequence length="474" mass="51700">MSSTATISQIAQIASQHGDLQLRDTAHDAESNRVYVPVYSRFGNAQKRSMTVFLAYCGLVATTSTTSILTAIPEIVDSFHIKATIVSGSNAVCLLFMGFSACFWGPWADTFGRKSAYLGSTALFFLSSLGTALSQSLEAFFFFRALSACQGSAFLVLGSSSISDIYHPTERATSLGWFLTGVMVGPAFGPILGGIIVTFTSWRVIFWLQMAMCGLALLMGLFVLQETLQQPRFLELKGRGFRDISATFWQWTNPIGIIKLWGHKNLLCVSLASSALVWNMYSLLTPIRIVLNPRLNLTSPLESALLYIAPGAGYFVGTLIGGRWADRVVKPWVRKRGVRVPEDRLRSSLVFMGVILPSSMLLYGLAVDQRIGIVPLPVICMFFHGVAQLAAFPSLNTYILDVMQRRSGQASASHYLMRYMFAGVSTASCLPMIDSIGVGWTSTISSAMLFICAGLVLLTISAGKSWREGPSSED</sequence>
<keyword evidence="5" id="KW-0325">Glycoprotein</keyword>
<dbReference type="OMA" id="MINERGF"/>
<gene>
    <name evidence="8" type="ORF">NECHADRAFT_39646</name>
</gene>
<dbReference type="InParanoid" id="C7ZMF5"/>
<dbReference type="eggNOG" id="KOG0255">
    <property type="taxonomic scope" value="Eukaryota"/>
</dbReference>
<evidence type="ECO:0000256" key="5">
    <source>
        <dbReference type="ARBA" id="ARBA00023180"/>
    </source>
</evidence>
<feature type="transmembrane region" description="Helical" evidence="6">
    <location>
        <begin position="141"/>
        <end position="163"/>
    </location>
</feature>
<evidence type="ECO:0000256" key="1">
    <source>
        <dbReference type="ARBA" id="ARBA00004141"/>
    </source>
</evidence>
<feature type="transmembrane region" description="Helical" evidence="6">
    <location>
        <begin position="345"/>
        <end position="366"/>
    </location>
</feature>
<dbReference type="InterPro" id="IPR011701">
    <property type="entry name" value="MFS"/>
</dbReference>
<feature type="domain" description="Major facilitator superfamily (MFS) profile" evidence="7">
    <location>
        <begin position="50"/>
        <end position="464"/>
    </location>
</feature>
<evidence type="ECO:0000256" key="3">
    <source>
        <dbReference type="ARBA" id="ARBA00022989"/>
    </source>
</evidence>
<dbReference type="PANTHER" id="PTHR23502:SF64">
    <property type="entry name" value="TRANSPORTER, PUTATIVE (AFU_ORTHOLOGUE AFUA_3G11760)-RELATED"/>
    <property type="match status" value="1"/>
</dbReference>
<evidence type="ECO:0000256" key="4">
    <source>
        <dbReference type="ARBA" id="ARBA00023136"/>
    </source>
</evidence>
<keyword evidence="9" id="KW-1185">Reference proteome</keyword>
<organism evidence="8 9">
    <name type="scientific">Fusarium vanettenii (strain ATCC MYA-4622 / CBS 123669 / FGSC 9596 / NRRL 45880 / 77-13-4)</name>
    <name type="common">Fusarium solani subsp. pisi</name>
    <dbReference type="NCBI Taxonomy" id="660122"/>
    <lineage>
        <taxon>Eukaryota</taxon>
        <taxon>Fungi</taxon>
        <taxon>Dikarya</taxon>
        <taxon>Ascomycota</taxon>
        <taxon>Pezizomycotina</taxon>
        <taxon>Sordariomycetes</taxon>
        <taxon>Hypocreomycetidae</taxon>
        <taxon>Hypocreales</taxon>
        <taxon>Nectriaceae</taxon>
        <taxon>Fusarium</taxon>
        <taxon>Fusarium solani species complex</taxon>
        <taxon>Fusarium vanettenii</taxon>
    </lineage>
</organism>
<feature type="transmembrane region" description="Helical" evidence="6">
    <location>
        <begin position="416"/>
        <end position="433"/>
    </location>
</feature>
<dbReference type="Proteomes" id="UP000005206">
    <property type="component" value="Chromosome 4"/>
</dbReference>
<dbReference type="GO" id="GO:0005886">
    <property type="term" value="C:plasma membrane"/>
    <property type="evidence" value="ECO:0007669"/>
    <property type="project" value="TreeGrafter"/>
</dbReference>